<dbReference type="RefSeq" id="WP_057789390.1">
    <property type="nucleotide sequence ID" value="NZ_LAXJ01000002.1"/>
</dbReference>
<name>A0A0T5NZP2_9RHOB</name>
<evidence type="ECO:0000313" key="2">
    <source>
        <dbReference type="EMBL" id="KRS14338.1"/>
    </source>
</evidence>
<keyword evidence="3" id="KW-1185">Reference proteome</keyword>
<dbReference type="SUPFAM" id="SSF52540">
    <property type="entry name" value="P-loop containing nucleoside triphosphate hydrolases"/>
    <property type="match status" value="1"/>
</dbReference>
<dbReference type="STRING" id="1641875.XM53_00980"/>
<dbReference type="PANTHER" id="PTHR22674">
    <property type="entry name" value="NTPASE, KAP FAMILY P-LOOP DOMAIN-CONTAINING 1"/>
    <property type="match status" value="1"/>
</dbReference>
<accession>A0A0T5NZP2</accession>
<sequence length="724" mass="80192">MSNFDDVPITSPDNDRFGFDPFASAISDCIRSVENPIGSVVAIYGPWGSGKSSVINLVRHHLAKDAPDLDVINFPAWMYRTEDALAVGFFKELYAGLSPVLSDQTKAAGALRKLGANLAGASSLAGMAVGLFAGSVGEKATTATLDALGGFIEQGETAEDLQATLADALREAGKKFLVVIDDLDRLSPEEALVIFRLVKSVGRLPNVMYLLAYDREATEQAVARRFPSEGAHYLEKIIQAGFELPQPDRSHLNVMMGEVLNGLAADLPEIDPVEFGNLFHSIVVPELKTPRDVLRLANTLSITITPIKSDVFFPDFVSLETLRVFRPAVYRAIRQNKSAILNAGQNDRYDQRDARSAQYTSMLLGSEPEDDHGQLREALMRLFPQLQNVFANTIHSGTREWARERRVCSNEHFDTYFRFSVSSKTIPKAELDYLLDASRTVEEIQDRVRDAIGITQAEGRTKASYILDELTAHGPNISFEQGEKLLTALFGMADELFLDQDEGRGFASFGDNRFRLHWLLRSILRDRTTLEERSEILARAVAAATLQWHVDFSNSAWEDHYPSNPDRDPSSEAETLTTETVAEQLRGQTLEMLRAAAADGTMLSSNSPARLLFEWDRLQPNGAGEVVAYTTQALEDDTKLYQLAVAFLGKSYSHGMGGFGGAPGDLVQRENDRAQVDGIDRLLDLDEFRRRLSEAQRGDGLDEKQKSTIGRFLAAWERRDAGED</sequence>
<reference evidence="2 3" key="1">
    <citation type="submission" date="2015-04" db="EMBL/GenBank/DDBJ databases">
        <title>The draft genome sequence of Roseovarius sp.R12b.</title>
        <authorList>
            <person name="Li G."/>
            <person name="Lai Q."/>
            <person name="Shao Z."/>
            <person name="Yan P."/>
        </authorList>
    </citation>
    <scope>NUCLEOTIDE SEQUENCE [LARGE SCALE GENOMIC DNA]</scope>
    <source>
        <strain evidence="2 3">R12B</strain>
    </source>
</reference>
<gene>
    <name evidence="2" type="ORF">XM53_00980</name>
</gene>
<comment type="caution">
    <text evidence="2">The sequence shown here is derived from an EMBL/GenBank/DDBJ whole genome shotgun (WGS) entry which is preliminary data.</text>
</comment>
<protein>
    <recommendedName>
        <fullName evidence="1">KAP NTPase domain-containing protein</fullName>
    </recommendedName>
</protein>
<proteinExistence type="predicted"/>
<feature type="domain" description="KAP NTPase" evidence="1">
    <location>
        <begin position="19"/>
        <end position="303"/>
    </location>
</feature>
<dbReference type="OrthoDB" id="88903at2"/>
<dbReference type="EMBL" id="LAXJ01000002">
    <property type="protein sequence ID" value="KRS14338.1"/>
    <property type="molecule type" value="Genomic_DNA"/>
</dbReference>
<dbReference type="PANTHER" id="PTHR22674:SF6">
    <property type="entry name" value="NTPASE KAP FAMILY P-LOOP DOMAIN-CONTAINING PROTEIN 1"/>
    <property type="match status" value="1"/>
</dbReference>
<dbReference type="Pfam" id="PF07693">
    <property type="entry name" value="KAP_NTPase"/>
    <property type="match status" value="1"/>
</dbReference>
<dbReference type="InterPro" id="IPR011646">
    <property type="entry name" value="KAP_P-loop"/>
</dbReference>
<dbReference type="Gene3D" id="3.40.50.300">
    <property type="entry name" value="P-loop containing nucleotide triphosphate hydrolases"/>
    <property type="match status" value="1"/>
</dbReference>
<evidence type="ECO:0000313" key="3">
    <source>
        <dbReference type="Proteomes" id="UP000051295"/>
    </source>
</evidence>
<dbReference type="PATRIC" id="fig|1641875.4.peg.1284"/>
<organism evidence="2 3">
    <name type="scientific">Roseovarius atlanticus</name>
    <dbReference type="NCBI Taxonomy" id="1641875"/>
    <lineage>
        <taxon>Bacteria</taxon>
        <taxon>Pseudomonadati</taxon>
        <taxon>Pseudomonadota</taxon>
        <taxon>Alphaproteobacteria</taxon>
        <taxon>Rhodobacterales</taxon>
        <taxon>Roseobacteraceae</taxon>
        <taxon>Roseovarius</taxon>
    </lineage>
</organism>
<dbReference type="InterPro" id="IPR052754">
    <property type="entry name" value="NTPase_KAP_P-loop"/>
</dbReference>
<evidence type="ECO:0000259" key="1">
    <source>
        <dbReference type="Pfam" id="PF07693"/>
    </source>
</evidence>
<dbReference type="AlphaFoldDB" id="A0A0T5NZP2"/>
<dbReference type="Proteomes" id="UP000051295">
    <property type="component" value="Unassembled WGS sequence"/>
</dbReference>
<dbReference type="InterPro" id="IPR027417">
    <property type="entry name" value="P-loop_NTPase"/>
</dbReference>